<feature type="transmembrane region" description="Helical" evidence="1">
    <location>
        <begin position="106"/>
        <end position="124"/>
    </location>
</feature>
<keyword evidence="3" id="KW-1185">Reference proteome</keyword>
<dbReference type="RefSeq" id="XP_001019106.1">
    <property type="nucleotide sequence ID" value="XM_001019106.1"/>
</dbReference>
<dbReference type="InParanoid" id="Q23QM7"/>
<dbReference type="KEGG" id="tet:TTHERM_00254530"/>
<evidence type="ECO:0000256" key="1">
    <source>
        <dbReference type="SAM" id="Phobius"/>
    </source>
</evidence>
<evidence type="ECO:0000313" key="3">
    <source>
        <dbReference type="Proteomes" id="UP000009168"/>
    </source>
</evidence>
<dbReference type="EMBL" id="GG662647">
    <property type="protein sequence ID" value="EAR98861.1"/>
    <property type="molecule type" value="Genomic_DNA"/>
</dbReference>
<evidence type="ECO:0000313" key="2">
    <source>
        <dbReference type="EMBL" id="EAR98861.1"/>
    </source>
</evidence>
<protein>
    <submittedName>
        <fullName evidence="2">Transmembrane protein, putative</fullName>
    </submittedName>
</protein>
<keyword evidence="1" id="KW-0472">Membrane</keyword>
<name>Q23QM7_TETTS</name>
<feature type="transmembrane region" description="Helical" evidence="1">
    <location>
        <begin position="66"/>
        <end position="85"/>
    </location>
</feature>
<organism evidence="2 3">
    <name type="scientific">Tetrahymena thermophila (strain SB210)</name>
    <dbReference type="NCBI Taxonomy" id="312017"/>
    <lineage>
        <taxon>Eukaryota</taxon>
        <taxon>Sar</taxon>
        <taxon>Alveolata</taxon>
        <taxon>Ciliophora</taxon>
        <taxon>Intramacronucleata</taxon>
        <taxon>Oligohymenophorea</taxon>
        <taxon>Hymenostomatida</taxon>
        <taxon>Tetrahymenina</taxon>
        <taxon>Tetrahymenidae</taxon>
        <taxon>Tetrahymena</taxon>
    </lineage>
</organism>
<dbReference type="Proteomes" id="UP000009168">
    <property type="component" value="Unassembled WGS sequence"/>
</dbReference>
<dbReference type="AlphaFoldDB" id="Q23QM7"/>
<reference evidence="3" key="1">
    <citation type="journal article" date="2006" name="PLoS Biol.">
        <title>Macronuclear genome sequence of the ciliate Tetrahymena thermophila, a model eukaryote.</title>
        <authorList>
            <person name="Eisen J.A."/>
            <person name="Coyne R.S."/>
            <person name="Wu M."/>
            <person name="Wu D."/>
            <person name="Thiagarajan M."/>
            <person name="Wortman J.R."/>
            <person name="Badger J.H."/>
            <person name="Ren Q."/>
            <person name="Amedeo P."/>
            <person name="Jones K.M."/>
            <person name="Tallon L.J."/>
            <person name="Delcher A.L."/>
            <person name="Salzberg S.L."/>
            <person name="Silva J.C."/>
            <person name="Haas B.J."/>
            <person name="Majoros W.H."/>
            <person name="Farzad M."/>
            <person name="Carlton J.M."/>
            <person name="Smith R.K. Jr."/>
            <person name="Garg J."/>
            <person name="Pearlman R.E."/>
            <person name="Karrer K.M."/>
            <person name="Sun L."/>
            <person name="Manning G."/>
            <person name="Elde N.C."/>
            <person name="Turkewitz A.P."/>
            <person name="Asai D.J."/>
            <person name="Wilkes D.E."/>
            <person name="Wang Y."/>
            <person name="Cai H."/>
            <person name="Collins K."/>
            <person name="Stewart B.A."/>
            <person name="Lee S.R."/>
            <person name="Wilamowska K."/>
            <person name="Weinberg Z."/>
            <person name="Ruzzo W.L."/>
            <person name="Wloga D."/>
            <person name="Gaertig J."/>
            <person name="Frankel J."/>
            <person name="Tsao C.-C."/>
            <person name="Gorovsky M.A."/>
            <person name="Keeling P.J."/>
            <person name="Waller R.F."/>
            <person name="Patron N.J."/>
            <person name="Cherry J.M."/>
            <person name="Stover N.A."/>
            <person name="Krieger C.J."/>
            <person name="del Toro C."/>
            <person name="Ryder H.F."/>
            <person name="Williamson S.C."/>
            <person name="Barbeau R.A."/>
            <person name="Hamilton E.P."/>
            <person name="Orias E."/>
        </authorList>
    </citation>
    <scope>NUCLEOTIDE SEQUENCE [LARGE SCALE GENOMIC DNA]</scope>
    <source>
        <strain evidence="3">SB210</strain>
    </source>
</reference>
<proteinExistence type="predicted"/>
<keyword evidence="1" id="KW-1133">Transmembrane helix</keyword>
<keyword evidence="1 2" id="KW-0812">Transmembrane</keyword>
<gene>
    <name evidence="2" type="ORF">TTHERM_00254530</name>
</gene>
<sequence length="167" mass="19822">MSSQKQEQIKQKIEEKQNKMLAYLTNENKNDSQIKKQFYFMAQNHEKYPFMSDDDLTLFRSSLKNIQLQNFAIFSVSAVCSAAIYKICGGFTPNEKRPWLRRLRHVSVVGIPSLMIPFIYFTVVPNESQQSIVNLSHKYRAKLIDPEFNKKFIQEQMERYRKQLEKQ</sequence>
<dbReference type="OMA" id="FMAQNHE"/>
<dbReference type="HOGENOM" id="CLU_1597800_0_0_1"/>
<dbReference type="GeneID" id="7835712"/>
<accession>Q23QM7</accession>